<protein>
    <recommendedName>
        <fullName evidence="3">Serine/threonine protein kinase</fullName>
    </recommendedName>
</protein>
<gene>
    <name evidence="1" type="ORF">VEHSUH05_04150</name>
</gene>
<reference evidence="1 2" key="1">
    <citation type="submission" date="2018-01" db="EMBL/GenBank/DDBJ databases">
        <title>Draft genome sequences of clinical isolates and type strains of oral Veillonella including Veillonella infantum sp., nov.</title>
        <authorList>
            <person name="Mashima I."/>
            <person name="Liao Y.-C."/>
            <person name="Sabharwal A."/>
            <person name="Haase E.M."/>
            <person name="Nakazawa F."/>
            <person name="Scannapieco F.A."/>
        </authorList>
    </citation>
    <scope>NUCLEOTIDE SEQUENCE [LARGE SCALE GENOMIC DNA]</scope>
    <source>
        <strain evidence="1 2">JCM 15641</strain>
    </source>
</reference>
<dbReference type="Proteomes" id="UP000237916">
    <property type="component" value="Unassembled WGS sequence"/>
</dbReference>
<accession>A0A2S7ZAW9</accession>
<dbReference type="InterPro" id="IPR011009">
    <property type="entry name" value="Kinase-like_dom_sf"/>
</dbReference>
<evidence type="ECO:0000313" key="1">
    <source>
        <dbReference type="EMBL" id="PQL20267.1"/>
    </source>
</evidence>
<dbReference type="AlphaFoldDB" id="A0A2S7ZAW9"/>
<organism evidence="1 2">
    <name type="scientific">Veillonella denticariosi JCM 15641</name>
    <dbReference type="NCBI Taxonomy" id="1298594"/>
    <lineage>
        <taxon>Bacteria</taxon>
        <taxon>Bacillati</taxon>
        <taxon>Bacillota</taxon>
        <taxon>Negativicutes</taxon>
        <taxon>Veillonellales</taxon>
        <taxon>Veillonellaceae</taxon>
        <taxon>Veillonella</taxon>
    </lineage>
</organism>
<dbReference type="SUPFAM" id="SSF56112">
    <property type="entry name" value="Protein kinase-like (PK-like)"/>
    <property type="match status" value="1"/>
</dbReference>
<evidence type="ECO:0008006" key="3">
    <source>
        <dbReference type="Google" id="ProtNLM"/>
    </source>
</evidence>
<evidence type="ECO:0000313" key="2">
    <source>
        <dbReference type="Proteomes" id="UP000237916"/>
    </source>
</evidence>
<dbReference type="STRING" id="1298594.GCA_001312465_01517"/>
<comment type="caution">
    <text evidence="1">The sequence shown here is derived from an EMBL/GenBank/DDBJ whole genome shotgun (WGS) entry which is preliminary data.</text>
</comment>
<name>A0A2S7ZAW9_9FIRM</name>
<proteinExistence type="predicted"/>
<keyword evidence="2" id="KW-1185">Reference proteome</keyword>
<dbReference type="RefSeq" id="WP_105090819.1">
    <property type="nucleotide sequence ID" value="NZ_PPDB01000003.1"/>
</dbReference>
<dbReference type="EMBL" id="PPDB01000003">
    <property type="protein sequence ID" value="PQL20267.1"/>
    <property type="molecule type" value="Genomic_DNA"/>
</dbReference>
<dbReference type="OrthoDB" id="1630538at2"/>
<sequence length="248" mass="29410">MNDMLLDYIDRMIVNETDHRVFPVDFDGKKYYVKQDISNHRSSWIKPAPRASFDYEFYKISFVNTKLPVAPVIAGFREHYFVTEYSGRTLSYYSELTAQHPDDNDLKEMVTHIFYIFGKILGQLHDYGLSHGRPAMRDITYDPAKDKITMLDWENSRRWPELTPQGWDVLIFVHSYLREDNLPMDYLYAMMNGYSSACTARDTILHIKDIFRKHEYLFKFCRLLNPFHFVDTEAAVKAYDFIMALKTE</sequence>